<dbReference type="Proteomes" id="UP000706525">
    <property type="component" value="Unassembled WGS sequence"/>
</dbReference>
<reference evidence="2 3" key="1">
    <citation type="submission" date="2021-08" db="EMBL/GenBank/DDBJ databases">
        <authorList>
            <person name="Peeters C."/>
        </authorList>
    </citation>
    <scope>NUCLEOTIDE SEQUENCE [LARGE SCALE GENOMIC DNA]</scope>
    <source>
        <strain evidence="2 3">LMG 32289</strain>
    </source>
</reference>
<feature type="region of interest" description="Disordered" evidence="1">
    <location>
        <begin position="168"/>
        <end position="194"/>
    </location>
</feature>
<gene>
    <name evidence="2" type="ORF">LMG32289_05507</name>
</gene>
<dbReference type="EMBL" id="CAJZAG010000012">
    <property type="protein sequence ID" value="CAG9184094.1"/>
    <property type="molecule type" value="Genomic_DNA"/>
</dbReference>
<evidence type="ECO:0000256" key="1">
    <source>
        <dbReference type="SAM" id="MobiDB-lite"/>
    </source>
</evidence>
<sequence>MHPEPYMSDSDKKLTLAAVNAVVKARGVNAILYRAHEGYYYFEGPDVQWAYAASVPVYRLNHLTMEQWMSSLDEIIRDNNARRPEGEPEVVATPAPTPWLHRVVTLRPTSGAYQTPRTARVVAETDKRVQVQMEDSGRKMTFSKADGVPVTKVEREEFPRYVMELPGAEATAKAQPAAPTLPTPPTSAGPDLNM</sequence>
<protein>
    <submittedName>
        <fullName evidence="2">Uncharacterized protein</fullName>
    </submittedName>
</protein>
<proteinExistence type="predicted"/>
<evidence type="ECO:0000313" key="2">
    <source>
        <dbReference type="EMBL" id="CAG9184094.1"/>
    </source>
</evidence>
<organism evidence="2 3">
    <name type="scientific">Cupriavidus pampae</name>
    <dbReference type="NCBI Taxonomy" id="659251"/>
    <lineage>
        <taxon>Bacteria</taxon>
        <taxon>Pseudomonadati</taxon>
        <taxon>Pseudomonadota</taxon>
        <taxon>Betaproteobacteria</taxon>
        <taxon>Burkholderiales</taxon>
        <taxon>Burkholderiaceae</taxon>
        <taxon>Cupriavidus</taxon>
    </lineage>
</organism>
<accession>A0ABM8XUP1</accession>
<evidence type="ECO:0000313" key="3">
    <source>
        <dbReference type="Proteomes" id="UP000706525"/>
    </source>
</evidence>
<feature type="compositionally biased region" description="Low complexity" evidence="1">
    <location>
        <begin position="168"/>
        <end position="178"/>
    </location>
</feature>
<keyword evidence="3" id="KW-1185">Reference proteome</keyword>
<comment type="caution">
    <text evidence="2">The sequence shown here is derived from an EMBL/GenBank/DDBJ whole genome shotgun (WGS) entry which is preliminary data.</text>
</comment>
<name>A0ABM8XUP1_9BURK</name>